<dbReference type="AlphaFoldDB" id="A0A8J7YJ42"/>
<evidence type="ECO:0000313" key="3">
    <source>
        <dbReference type="Proteomes" id="UP000716004"/>
    </source>
</evidence>
<comment type="caution">
    <text evidence="2">The sequence shown here is derived from an EMBL/GenBank/DDBJ whole genome shotgun (WGS) entry which is preliminary data.</text>
</comment>
<reference evidence="2" key="1">
    <citation type="submission" date="2021-04" db="EMBL/GenBank/DDBJ databases">
        <title>Genomic insights into ecological role and evolution of a novel Thermoplasmata order Candidatus Sysuiplasmatales.</title>
        <authorList>
            <person name="Yuan Y."/>
        </authorList>
    </citation>
    <scope>NUCLEOTIDE SEQUENCE</scope>
    <source>
        <strain evidence="2">YP2-bin.285</strain>
    </source>
</reference>
<gene>
    <name evidence="2" type="ORF">J9259_02465</name>
</gene>
<evidence type="ECO:0000259" key="1">
    <source>
        <dbReference type="Pfam" id="PF13847"/>
    </source>
</evidence>
<evidence type="ECO:0000313" key="2">
    <source>
        <dbReference type="EMBL" id="MBX8631374.1"/>
    </source>
</evidence>
<dbReference type="PANTHER" id="PTHR43591:SF24">
    <property type="entry name" value="2-METHOXY-6-POLYPRENYL-1,4-BENZOQUINOL METHYLASE, MITOCHONDRIAL"/>
    <property type="match status" value="1"/>
</dbReference>
<accession>A0A8J7YJ42</accession>
<dbReference type="SUPFAM" id="SSF53335">
    <property type="entry name" value="S-adenosyl-L-methionine-dependent methyltransferases"/>
    <property type="match status" value="1"/>
</dbReference>
<sequence length="253" mass="28413">MSGSNNNEAARDFFSRNAERYAKSDSHAHGSDLPALISHIPLSERESALDVATGTGFTALELAKIVPHVCGVDTTYHMLGQARLLLRREGMDNVCLCLSDASHLPFADQTFDAITCRRAAHHFADKAAFLLESRRCLRSGGYIGISDMVAPEGFEGTYNNFERARDSSHFFAENSRKWESILSSCGFGVTFSEVKEERVTFSRWLYPVEESGPEGKKCREFLEHSDESFRRAIGYRNDEHTFIKRRMVIVASV</sequence>
<keyword evidence="2" id="KW-0489">Methyltransferase</keyword>
<dbReference type="Gene3D" id="3.40.50.150">
    <property type="entry name" value="Vaccinia Virus protein VP39"/>
    <property type="match status" value="1"/>
</dbReference>
<dbReference type="Pfam" id="PF13847">
    <property type="entry name" value="Methyltransf_31"/>
    <property type="match status" value="1"/>
</dbReference>
<proteinExistence type="predicted"/>
<dbReference type="Proteomes" id="UP000716004">
    <property type="component" value="Unassembled WGS sequence"/>
</dbReference>
<dbReference type="CDD" id="cd02440">
    <property type="entry name" value="AdoMet_MTases"/>
    <property type="match status" value="1"/>
</dbReference>
<organism evidence="2 3">
    <name type="scientific">Candidatus Sysuiplasma superficiale</name>
    <dbReference type="NCBI Taxonomy" id="2823368"/>
    <lineage>
        <taxon>Archaea</taxon>
        <taxon>Methanobacteriati</taxon>
        <taxon>Thermoplasmatota</taxon>
        <taxon>Thermoplasmata</taxon>
        <taxon>Candidatus Sysuiplasmatales</taxon>
        <taxon>Candidatus Sysuiplasmataceae</taxon>
        <taxon>Candidatus Sysuiplasma</taxon>
    </lineage>
</organism>
<protein>
    <submittedName>
        <fullName evidence="2">Class I SAM-dependent methyltransferase</fullName>
    </submittedName>
</protein>
<dbReference type="EMBL" id="JAGVSJ010000003">
    <property type="protein sequence ID" value="MBX8631374.1"/>
    <property type="molecule type" value="Genomic_DNA"/>
</dbReference>
<dbReference type="GO" id="GO:0032259">
    <property type="term" value="P:methylation"/>
    <property type="evidence" value="ECO:0007669"/>
    <property type="project" value="UniProtKB-KW"/>
</dbReference>
<dbReference type="InterPro" id="IPR025714">
    <property type="entry name" value="Methyltranfer_dom"/>
</dbReference>
<keyword evidence="2" id="KW-0808">Transferase</keyword>
<dbReference type="InterPro" id="IPR029063">
    <property type="entry name" value="SAM-dependent_MTases_sf"/>
</dbReference>
<dbReference type="GO" id="GO:0008757">
    <property type="term" value="F:S-adenosylmethionine-dependent methyltransferase activity"/>
    <property type="evidence" value="ECO:0007669"/>
    <property type="project" value="InterPro"/>
</dbReference>
<feature type="domain" description="Methyltransferase" evidence="1">
    <location>
        <begin position="45"/>
        <end position="156"/>
    </location>
</feature>
<dbReference type="PANTHER" id="PTHR43591">
    <property type="entry name" value="METHYLTRANSFERASE"/>
    <property type="match status" value="1"/>
</dbReference>
<name>A0A8J7YJ42_9ARCH</name>